<reference evidence="3" key="1">
    <citation type="submission" date="2021-03" db="EMBL/GenBank/DDBJ databases">
        <authorList>
            <person name="Tagirdzhanova G."/>
        </authorList>
    </citation>
    <scope>NUCLEOTIDE SEQUENCE</scope>
</reference>
<comment type="caution">
    <text evidence="3">The sequence shown here is derived from an EMBL/GenBank/DDBJ whole genome shotgun (WGS) entry which is preliminary data.</text>
</comment>
<dbReference type="OrthoDB" id="5377762at2759"/>
<feature type="region of interest" description="Disordered" evidence="2">
    <location>
        <begin position="1"/>
        <end position="61"/>
    </location>
</feature>
<evidence type="ECO:0000313" key="3">
    <source>
        <dbReference type="EMBL" id="CAF9941079.1"/>
    </source>
</evidence>
<feature type="coiled-coil region" evidence="1">
    <location>
        <begin position="82"/>
        <end position="120"/>
    </location>
</feature>
<keyword evidence="4" id="KW-1185">Reference proteome</keyword>
<sequence>MDTPPSPPLPSKSQPPAHPSHQTAELASIPLNSPLRTHPKRGLPPTFASTYPHGHISGYPRTAEQQAAFDARKAEILRTMGSKDIEKAYEDVVRKIREELEESERRGREVESEMEKLRMEREMERRVWGKLRGMKESGA</sequence>
<gene>
    <name evidence="3" type="ORF">ALECFALPRED_008990</name>
</gene>
<keyword evidence="1" id="KW-0175">Coiled coil</keyword>
<feature type="compositionally biased region" description="Pro residues" evidence="2">
    <location>
        <begin position="1"/>
        <end position="10"/>
    </location>
</feature>
<name>A0A8H3J5J2_9LECA</name>
<protein>
    <submittedName>
        <fullName evidence="3">Uncharacterized protein</fullName>
    </submittedName>
</protein>
<feature type="compositionally biased region" description="Polar residues" evidence="2">
    <location>
        <begin position="20"/>
        <end position="35"/>
    </location>
</feature>
<dbReference type="EMBL" id="CAJPDR010000634">
    <property type="protein sequence ID" value="CAF9941079.1"/>
    <property type="molecule type" value="Genomic_DNA"/>
</dbReference>
<accession>A0A8H3J5J2</accession>
<organism evidence="3 4">
    <name type="scientific">Alectoria fallacina</name>
    <dbReference type="NCBI Taxonomy" id="1903189"/>
    <lineage>
        <taxon>Eukaryota</taxon>
        <taxon>Fungi</taxon>
        <taxon>Dikarya</taxon>
        <taxon>Ascomycota</taxon>
        <taxon>Pezizomycotina</taxon>
        <taxon>Lecanoromycetes</taxon>
        <taxon>OSLEUM clade</taxon>
        <taxon>Lecanoromycetidae</taxon>
        <taxon>Lecanorales</taxon>
        <taxon>Lecanorineae</taxon>
        <taxon>Parmeliaceae</taxon>
        <taxon>Alectoria</taxon>
    </lineage>
</organism>
<dbReference type="AlphaFoldDB" id="A0A8H3J5J2"/>
<proteinExistence type="predicted"/>
<evidence type="ECO:0000256" key="1">
    <source>
        <dbReference type="SAM" id="Coils"/>
    </source>
</evidence>
<evidence type="ECO:0000256" key="2">
    <source>
        <dbReference type="SAM" id="MobiDB-lite"/>
    </source>
</evidence>
<evidence type="ECO:0000313" key="4">
    <source>
        <dbReference type="Proteomes" id="UP000664203"/>
    </source>
</evidence>
<dbReference type="Proteomes" id="UP000664203">
    <property type="component" value="Unassembled WGS sequence"/>
</dbReference>